<reference evidence="1" key="1">
    <citation type="submission" date="2016-01" db="EMBL/GenBank/DDBJ databases">
        <authorList>
            <person name="Peeters C."/>
        </authorList>
    </citation>
    <scope>NUCLEOTIDE SEQUENCE [LARGE SCALE GENOMIC DNA]</scope>
    <source>
        <strain evidence="1">LMG 22937</strain>
    </source>
</reference>
<gene>
    <name evidence="1" type="ORF">AWB67_07553</name>
</gene>
<comment type="caution">
    <text evidence="1">The sequence shown here is derived from an EMBL/GenBank/DDBJ whole genome shotgun (WGS) entry which is preliminary data.</text>
</comment>
<organism evidence="1 2">
    <name type="scientific">Caballeronia terrestris</name>
    <dbReference type="NCBI Taxonomy" id="1226301"/>
    <lineage>
        <taxon>Bacteria</taxon>
        <taxon>Pseudomonadati</taxon>
        <taxon>Pseudomonadota</taxon>
        <taxon>Betaproteobacteria</taxon>
        <taxon>Burkholderiales</taxon>
        <taxon>Burkholderiaceae</taxon>
        <taxon>Caballeronia</taxon>
    </lineage>
</organism>
<protein>
    <submittedName>
        <fullName evidence="1">Uncharacterized protein</fullName>
    </submittedName>
</protein>
<name>A0A158L5D7_9BURK</name>
<evidence type="ECO:0000313" key="2">
    <source>
        <dbReference type="Proteomes" id="UP000054925"/>
    </source>
</evidence>
<keyword evidence="2" id="KW-1185">Reference proteome</keyword>
<dbReference type="Proteomes" id="UP000054925">
    <property type="component" value="Unassembled WGS sequence"/>
</dbReference>
<dbReference type="AlphaFoldDB" id="A0A158L5D7"/>
<sequence>MAVPVHHRDGGAVLRAELREAAGQARDALAERAVGHALVATVDDLLIGRLGERCVQQMLDQQRIGISRWH</sequence>
<proteinExistence type="predicted"/>
<dbReference type="EMBL" id="FCOL02000443">
    <property type="protein sequence ID" value="SAL88219.1"/>
    <property type="molecule type" value="Genomic_DNA"/>
</dbReference>
<evidence type="ECO:0000313" key="1">
    <source>
        <dbReference type="EMBL" id="SAL88219.1"/>
    </source>
</evidence>
<accession>A0A158L5D7</accession>